<dbReference type="PANTHER" id="PTHR33463:SF220">
    <property type="entry name" value="NB-ARC DOMAIN-CONTAINING PROTEIN"/>
    <property type="match status" value="1"/>
</dbReference>
<dbReference type="InterPro" id="IPR036388">
    <property type="entry name" value="WH-like_DNA-bd_sf"/>
</dbReference>
<proteinExistence type="inferred from homology"/>
<gene>
    <name evidence="12" type="ORF">V6N12_029821</name>
</gene>
<keyword evidence="4" id="KW-0547">Nucleotide-binding</keyword>
<dbReference type="Proteomes" id="UP001472677">
    <property type="component" value="Unassembled WGS sequence"/>
</dbReference>
<comment type="similarity">
    <text evidence="1">Belongs to the disease resistance NB-LRR family.</text>
</comment>
<dbReference type="EMBL" id="JBBPBM010000041">
    <property type="protein sequence ID" value="KAK8524970.1"/>
    <property type="molecule type" value="Genomic_DNA"/>
</dbReference>
<evidence type="ECO:0000259" key="11">
    <source>
        <dbReference type="Pfam" id="PF23598"/>
    </source>
</evidence>
<dbReference type="Gene3D" id="3.40.50.300">
    <property type="entry name" value="P-loop containing nucleotide triphosphate hydrolases"/>
    <property type="match status" value="1"/>
</dbReference>
<evidence type="ECO:0000259" key="9">
    <source>
        <dbReference type="Pfam" id="PF00931"/>
    </source>
</evidence>
<evidence type="ECO:0008006" key="14">
    <source>
        <dbReference type="Google" id="ProtNLM"/>
    </source>
</evidence>
<dbReference type="InterPro" id="IPR055414">
    <property type="entry name" value="LRR_R13L4/SHOC2-like"/>
</dbReference>
<keyword evidence="3" id="KW-0677">Repeat</keyword>
<evidence type="ECO:0000313" key="13">
    <source>
        <dbReference type="Proteomes" id="UP001472677"/>
    </source>
</evidence>
<dbReference type="Gene3D" id="1.10.8.430">
    <property type="entry name" value="Helical domain of apoptotic protease-activating factors"/>
    <property type="match status" value="1"/>
</dbReference>
<dbReference type="Pfam" id="PF23559">
    <property type="entry name" value="WHD_DRP"/>
    <property type="match status" value="1"/>
</dbReference>
<feature type="domain" description="NB-ARC" evidence="9">
    <location>
        <begin position="155"/>
        <end position="325"/>
    </location>
</feature>
<dbReference type="InterPro" id="IPR058922">
    <property type="entry name" value="WHD_DRP"/>
</dbReference>
<dbReference type="PRINTS" id="PR00364">
    <property type="entry name" value="DISEASERSIST"/>
</dbReference>
<dbReference type="Pfam" id="PF00931">
    <property type="entry name" value="NB-ARC"/>
    <property type="match status" value="1"/>
</dbReference>
<dbReference type="Pfam" id="PF23598">
    <property type="entry name" value="LRR_14"/>
    <property type="match status" value="1"/>
</dbReference>
<comment type="caution">
    <text evidence="12">The sequence shown here is derived from an EMBL/GenBank/DDBJ whole genome shotgun (WGS) entry which is preliminary data.</text>
</comment>
<sequence length="898" mass="101276">MDCVSPILDIVTRLWDCGARHVANVRNLGKGLEDLEIAMNELRDLRDDVNLRVDAAVARNRETVTQQVLRWMERVEIIGEQVAVLISQGKLEVESKCLGCCPRNMRQTYKIGKKVVKKIEAVKELVEKGNFQVISRRLPYRSVLKWPRENTVGLDSMVDTVWGHIQDGNVGIIGLYGMGGVGKTTLLKKINNEFSTRSHGFDFVICVTQSKAAYDEEFQDTVRRKLEVSDDIWKECSNESEKACEIFRVLSSTRFVLLLDDVQKRFNFQLTSLGIPSPDNQNGSKIVFTTRSEELCGYMGAQVRIKVECLPPEQALSLFSKTVGESILNSDPEIPRLAEIVAARCRGLPLALLTVGRAMASRKTPQECRYAIQVLQNHPSEFPGMGDHVFPLLKFSYDNLNSPITRNCFLYCSVFPENHMIRVDELVDLWIGEDLLDDRENPRDQGEFIIGTLMLSCLLDGDTSMESVSMHEVIRDMALWLARDEEENKNKVLVARSGRLTDQEFTKWTDSNWVSIWGSSDREINTDSPPYCPNLSTLLIRDTQLNTFPNGFFSFMSGLKALDLSGNQGLAELSLEIGRLITLQYLNLSLTSITKLPIGLTNLRNLRCLLLDYTMYLKEIPPREVMSCLSSLQVYSKINGVMEYFDEASSSADDELAFLEVLEGLEHMNKICITVFSYPSAKKIFGSHTLRRCIRKLTFMDCRGLTSVSPEGPLPNLRRLEMFRCCSLKEFRAPDQGSFCSLNQVHLAVCPLLPNLNCLAYARNLEMLTILDCVSMEEVIGEVILEGAAFPNLKAISLTRLPSLKNICRTNLFSFSMFEIEVSQCPRLSQLPIFYETTNLLKKIRGETEWWEALVWESDRTKDACSSKFISTSGPSGKAKQQMASTSKGKTATTPKSS</sequence>
<dbReference type="Gene3D" id="3.80.10.10">
    <property type="entry name" value="Ribonuclease Inhibitor"/>
    <property type="match status" value="2"/>
</dbReference>
<keyword evidence="13" id="KW-1185">Reference proteome</keyword>
<accession>A0ABR2CXB3</accession>
<keyword evidence="2" id="KW-0433">Leucine-rich repeat</keyword>
<feature type="compositionally biased region" description="Polar residues" evidence="8">
    <location>
        <begin position="882"/>
        <end position="898"/>
    </location>
</feature>
<evidence type="ECO:0000256" key="3">
    <source>
        <dbReference type="ARBA" id="ARBA00022737"/>
    </source>
</evidence>
<dbReference type="InterPro" id="IPR050905">
    <property type="entry name" value="Plant_NBS-LRR"/>
</dbReference>
<evidence type="ECO:0000313" key="12">
    <source>
        <dbReference type="EMBL" id="KAK8524970.1"/>
    </source>
</evidence>
<dbReference type="SUPFAM" id="SSF52058">
    <property type="entry name" value="L domain-like"/>
    <property type="match status" value="1"/>
</dbReference>
<organism evidence="12 13">
    <name type="scientific">Hibiscus sabdariffa</name>
    <name type="common">roselle</name>
    <dbReference type="NCBI Taxonomy" id="183260"/>
    <lineage>
        <taxon>Eukaryota</taxon>
        <taxon>Viridiplantae</taxon>
        <taxon>Streptophyta</taxon>
        <taxon>Embryophyta</taxon>
        <taxon>Tracheophyta</taxon>
        <taxon>Spermatophyta</taxon>
        <taxon>Magnoliopsida</taxon>
        <taxon>eudicotyledons</taxon>
        <taxon>Gunneridae</taxon>
        <taxon>Pentapetalae</taxon>
        <taxon>rosids</taxon>
        <taxon>malvids</taxon>
        <taxon>Malvales</taxon>
        <taxon>Malvaceae</taxon>
        <taxon>Malvoideae</taxon>
        <taxon>Hibiscus</taxon>
    </lineage>
</organism>
<reference evidence="12 13" key="1">
    <citation type="journal article" date="2024" name="G3 (Bethesda)">
        <title>Genome assembly of Hibiscus sabdariffa L. provides insights into metabolisms of medicinal natural products.</title>
        <authorList>
            <person name="Kim T."/>
        </authorList>
    </citation>
    <scope>NUCLEOTIDE SEQUENCE [LARGE SCALE GENOMIC DNA]</scope>
    <source>
        <strain evidence="12">TK-2024</strain>
        <tissue evidence="12">Old leaves</tissue>
    </source>
</reference>
<name>A0ABR2CXB3_9ROSI</name>
<evidence type="ECO:0000256" key="2">
    <source>
        <dbReference type="ARBA" id="ARBA00022614"/>
    </source>
</evidence>
<protein>
    <recommendedName>
        <fullName evidence="14">AAA+ ATPase domain-containing protein</fullName>
    </recommendedName>
</protein>
<evidence type="ECO:0000259" key="10">
    <source>
        <dbReference type="Pfam" id="PF23559"/>
    </source>
</evidence>
<dbReference type="InterPro" id="IPR032675">
    <property type="entry name" value="LRR_dom_sf"/>
</dbReference>
<evidence type="ECO:0000256" key="7">
    <source>
        <dbReference type="SAM" id="Coils"/>
    </source>
</evidence>
<dbReference type="InterPro" id="IPR002182">
    <property type="entry name" value="NB-ARC"/>
</dbReference>
<dbReference type="Gene3D" id="1.10.10.10">
    <property type="entry name" value="Winged helix-like DNA-binding domain superfamily/Winged helix DNA-binding domain"/>
    <property type="match status" value="1"/>
</dbReference>
<feature type="domain" description="Disease resistance protein winged helix" evidence="10">
    <location>
        <begin position="414"/>
        <end position="478"/>
    </location>
</feature>
<evidence type="ECO:0000256" key="8">
    <source>
        <dbReference type="SAM" id="MobiDB-lite"/>
    </source>
</evidence>
<keyword evidence="7" id="KW-0175">Coiled coil</keyword>
<evidence type="ECO:0000256" key="5">
    <source>
        <dbReference type="ARBA" id="ARBA00022821"/>
    </source>
</evidence>
<dbReference type="InterPro" id="IPR027417">
    <property type="entry name" value="P-loop_NTPase"/>
</dbReference>
<feature type="region of interest" description="Disordered" evidence="8">
    <location>
        <begin position="867"/>
        <end position="898"/>
    </location>
</feature>
<dbReference type="InterPro" id="IPR042197">
    <property type="entry name" value="Apaf_helical"/>
</dbReference>
<keyword evidence="5" id="KW-0611">Plant defense</keyword>
<evidence type="ECO:0000256" key="1">
    <source>
        <dbReference type="ARBA" id="ARBA00008894"/>
    </source>
</evidence>
<keyword evidence="6" id="KW-0067">ATP-binding</keyword>
<dbReference type="PANTHER" id="PTHR33463">
    <property type="entry name" value="NB-ARC DOMAIN-CONTAINING PROTEIN-RELATED"/>
    <property type="match status" value="1"/>
</dbReference>
<feature type="coiled-coil region" evidence="7">
    <location>
        <begin position="25"/>
        <end position="52"/>
    </location>
</feature>
<evidence type="ECO:0000256" key="4">
    <source>
        <dbReference type="ARBA" id="ARBA00022741"/>
    </source>
</evidence>
<dbReference type="SUPFAM" id="SSF52540">
    <property type="entry name" value="P-loop containing nucleoside triphosphate hydrolases"/>
    <property type="match status" value="1"/>
</dbReference>
<evidence type="ECO:0000256" key="6">
    <source>
        <dbReference type="ARBA" id="ARBA00022840"/>
    </source>
</evidence>
<feature type="domain" description="Disease resistance R13L4/SHOC-2-like LRR" evidence="11">
    <location>
        <begin position="559"/>
        <end position="799"/>
    </location>
</feature>